<protein>
    <submittedName>
        <fullName evidence="2">Putative glycosyl transferase</fullName>
    </submittedName>
</protein>
<dbReference type="Gene3D" id="3.90.550.10">
    <property type="entry name" value="Spore Coat Polysaccharide Biosynthesis Protein SpsA, Chain A"/>
    <property type="match status" value="1"/>
</dbReference>
<evidence type="ECO:0000259" key="1">
    <source>
        <dbReference type="Pfam" id="PF00535"/>
    </source>
</evidence>
<dbReference type="RefSeq" id="WP_033512633.1">
    <property type="nucleotide sequence ID" value="NZ_JDUO01000005.1"/>
</dbReference>
<dbReference type="OrthoDB" id="9771846at2"/>
<proteinExistence type="predicted"/>
<dbReference type="Proteomes" id="UP000029082">
    <property type="component" value="Unassembled WGS sequence"/>
</dbReference>
<gene>
    <name evidence="2" type="ORF">BMON_1661</name>
</gene>
<sequence>MLSLDIILVVYNTFISSTRSIQTLLDESICNKIIICDNSTDMNIKTKNEKFADQNPKIIYCDMRGNQGIPVAYNEAISISHSDLICLLDDDTLLPEHFFSTALNWCQHSEADIFVPLVYSQDGTLISPCYAGRYTFKPFKSVNKISMKFSAINSGMLIRRSIFSGYRYNEQMFLDLVDHKFIRDMKHEGRKIVLMSNLVIQQDFSKISDNKSQSLNRLRIFRHDSKIFYSFSPIAKIFRCLQLAYKFFLYTLR</sequence>
<organism evidence="2 3">
    <name type="scientific">Bifidobacterium mongoliense DSM 21395</name>
    <dbReference type="NCBI Taxonomy" id="1437603"/>
    <lineage>
        <taxon>Bacteria</taxon>
        <taxon>Bacillati</taxon>
        <taxon>Actinomycetota</taxon>
        <taxon>Actinomycetes</taxon>
        <taxon>Bifidobacteriales</taxon>
        <taxon>Bifidobacteriaceae</taxon>
        <taxon>Bifidobacterium</taxon>
    </lineage>
</organism>
<keyword evidence="3" id="KW-1185">Reference proteome</keyword>
<dbReference type="AlphaFoldDB" id="A0A087BZP0"/>
<keyword evidence="2" id="KW-0808">Transferase</keyword>
<dbReference type="GeneID" id="99863776"/>
<dbReference type="Pfam" id="PF00535">
    <property type="entry name" value="Glycos_transf_2"/>
    <property type="match status" value="1"/>
</dbReference>
<dbReference type="InterPro" id="IPR001173">
    <property type="entry name" value="Glyco_trans_2-like"/>
</dbReference>
<dbReference type="STRING" id="1437603.GCA_000771525_01572"/>
<evidence type="ECO:0000313" key="3">
    <source>
        <dbReference type="Proteomes" id="UP000029082"/>
    </source>
</evidence>
<dbReference type="GO" id="GO:0016740">
    <property type="term" value="F:transferase activity"/>
    <property type="evidence" value="ECO:0007669"/>
    <property type="project" value="UniProtKB-KW"/>
</dbReference>
<reference evidence="2 3" key="1">
    <citation type="submission" date="2014-03" db="EMBL/GenBank/DDBJ databases">
        <title>Genomics of Bifidobacteria.</title>
        <authorList>
            <person name="Ventura M."/>
            <person name="Milani C."/>
            <person name="Lugli G.A."/>
        </authorList>
    </citation>
    <scope>NUCLEOTIDE SEQUENCE [LARGE SCALE GENOMIC DNA]</scope>
    <source>
        <strain evidence="2 3">DSM 21395</strain>
    </source>
</reference>
<dbReference type="SUPFAM" id="SSF53448">
    <property type="entry name" value="Nucleotide-diphospho-sugar transferases"/>
    <property type="match status" value="1"/>
</dbReference>
<dbReference type="EMBL" id="JGZE01000014">
    <property type="protein sequence ID" value="KFI76490.1"/>
    <property type="molecule type" value="Genomic_DNA"/>
</dbReference>
<name>A0A087BZP0_9BIFI</name>
<comment type="caution">
    <text evidence="2">The sequence shown here is derived from an EMBL/GenBank/DDBJ whole genome shotgun (WGS) entry which is preliminary data.</text>
</comment>
<evidence type="ECO:0000313" key="2">
    <source>
        <dbReference type="EMBL" id="KFI76490.1"/>
    </source>
</evidence>
<dbReference type="eggNOG" id="COG1216">
    <property type="taxonomic scope" value="Bacteria"/>
</dbReference>
<dbReference type="InterPro" id="IPR029044">
    <property type="entry name" value="Nucleotide-diphossugar_trans"/>
</dbReference>
<accession>A0A087BZP0</accession>
<feature type="domain" description="Glycosyltransferase 2-like" evidence="1">
    <location>
        <begin position="6"/>
        <end position="124"/>
    </location>
</feature>